<comment type="caution">
    <text evidence="1">The sequence shown here is derived from an EMBL/GenBank/DDBJ whole genome shotgun (WGS) entry which is preliminary data.</text>
</comment>
<proteinExistence type="predicted"/>
<dbReference type="AlphaFoldDB" id="A0A2U1PAD2"/>
<evidence type="ECO:0000313" key="2">
    <source>
        <dbReference type="Proteomes" id="UP000245207"/>
    </source>
</evidence>
<protein>
    <submittedName>
        <fullName evidence="1">Uncharacterized protein</fullName>
    </submittedName>
</protein>
<dbReference type="OrthoDB" id="1854502at2759"/>
<keyword evidence="2" id="KW-1185">Reference proteome</keyword>
<dbReference type="STRING" id="35608.A0A2U1PAD2"/>
<name>A0A2U1PAD2_ARTAN</name>
<evidence type="ECO:0000313" key="1">
    <source>
        <dbReference type="EMBL" id="PWA82689.1"/>
    </source>
</evidence>
<dbReference type="EMBL" id="PKPP01001442">
    <property type="protein sequence ID" value="PWA82689.1"/>
    <property type="molecule type" value="Genomic_DNA"/>
</dbReference>
<reference evidence="1 2" key="1">
    <citation type="journal article" date="2018" name="Mol. Plant">
        <title>The genome of Artemisia annua provides insight into the evolution of Asteraceae family and artemisinin biosynthesis.</title>
        <authorList>
            <person name="Shen Q."/>
            <person name="Zhang L."/>
            <person name="Liao Z."/>
            <person name="Wang S."/>
            <person name="Yan T."/>
            <person name="Shi P."/>
            <person name="Liu M."/>
            <person name="Fu X."/>
            <person name="Pan Q."/>
            <person name="Wang Y."/>
            <person name="Lv Z."/>
            <person name="Lu X."/>
            <person name="Zhang F."/>
            <person name="Jiang W."/>
            <person name="Ma Y."/>
            <person name="Chen M."/>
            <person name="Hao X."/>
            <person name="Li L."/>
            <person name="Tang Y."/>
            <person name="Lv G."/>
            <person name="Zhou Y."/>
            <person name="Sun X."/>
            <person name="Brodelius P.E."/>
            <person name="Rose J.K.C."/>
            <person name="Tang K."/>
        </authorList>
    </citation>
    <scope>NUCLEOTIDE SEQUENCE [LARGE SCALE GENOMIC DNA]</scope>
    <source>
        <strain evidence="2">cv. Huhao1</strain>
        <tissue evidence="1">Leaf</tissue>
    </source>
</reference>
<sequence length="158" mass="18089">MTSLIEEKGAVKGVHYVYKTKRGLFDEKSKFGIHVHRFGHDNKTGEKVAMLTGKWAKAMYNVLEDPTTKPKGYDLMTEVVLLWERDKFATKTRYNHTPFATSGEKHEREYGTCKASVGLVEEESNDVAKDSDEETFDALDYENAYLAFDPEKSPKIHF</sequence>
<dbReference type="Proteomes" id="UP000245207">
    <property type="component" value="Unassembled WGS sequence"/>
</dbReference>
<organism evidence="1 2">
    <name type="scientific">Artemisia annua</name>
    <name type="common">Sweet wormwood</name>
    <dbReference type="NCBI Taxonomy" id="35608"/>
    <lineage>
        <taxon>Eukaryota</taxon>
        <taxon>Viridiplantae</taxon>
        <taxon>Streptophyta</taxon>
        <taxon>Embryophyta</taxon>
        <taxon>Tracheophyta</taxon>
        <taxon>Spermatophyta</taxon>
        <taxon>Magnoliopsida</taxon>
        <taxon>eudicotyledons</taxon>
        <taxon>Gunneridae</taxon>
        <taxon>Pentapetalae</taxon>
        <taxon>asterids</taxon>
        <taxon>campanulids</taxon>
        <taxon>Asterales</taxon>
        <taxon>Asteraceae</taxon>
        <taxon>Asteroideae</taxon>
        <taxon>Anthemideae</taxon>
        <taxon>Artemisiinae</taxon>
        <taxon>Artemisia</taxon>
    </lineage>
</organism>
<gene>
    <name evidence="1" type="ORF">CTI12_AA046050</name>
</gene>
<accession>A0A2U1PAD2</accession>